<dbReference type="AlphaFoldDB" id="A0A512IVW0"/>
<dbReference type="InterPro" id="IPR027417">
    <property type="entry name" value="P-loop_NTPase"/>
</dbReference>
<dbReference type="Pfam" id="PF01434">
    <property type="entry name" value="Peptidase_M41"/>
    <property type="match status" value="1"/>
</dbReference>
<dbReference type="PROSITE" id="PS00674">
    <property type="entry name" value="AAA"/>
    <property type="match status" value="1"/>
</dbReference>
<dbReference type="SUPFAM" id="SSF140990">
    <property type="entry name" value="FtsH protease domain-like"/>
    <property type="match status" value="1"/>
</dbReference>
<dbReference type="GO" id="GO:0004222">
    <property type="term" value="F:metalloendopeptidase activity"/>
    <property type="evidence" value="ECO:0007669"/>
    <property type="project" value="InterPro"/>
</dbReference>
<feature type="region of interest" description="Disordered" evidence="2">
    <location>
        <begin position="1"/>
        <end position="63"/>
    </location>
</feature>
<dbReference type="SUPFAM" id="SSF52540">
    <property type="entry name" value="P-loop containing nucleoside triphosphate hydrolases"/>
    <property type="match status" value="1"/>
</dbReference>
<evidence type="ECO:0000259" key="3">
    <source>
        <dbReference type="SMART" id="SM00382"/>
    </source>
</evidence>
<dbReference type="InterPro" id="IPR003959">
    <property type="entry name" value="ATPase_AAA_core"/>
</dbReference>
<keyword evidence="5" id="KW-1185">Reference proteome</keyword>
<accession>A0A512IVW0</accession>
<dbReference type="GO" id="GO:0005524">
    <property type="term" value="F:ATP binding"/>
    <property type="evidence" value="ECO:0007669"/>
    <property type="project" value="UniProtKB-KW"/>
</dbReference>
<gene>
    <name evidence="4" type="ORF">MHA02_42390</name>
</gene>
<organism evidence="4 5">
    <name type="scientific">Methylobacterium haplocladii</name>
    <dbReference type="NCBI Taxonomy" id="1176176"/>
    <lineage>
        <taxon>Bacteria</taxon>
        <taxon>Pseudomonadati</taxon>
        <taxon>Pseudomonadota</taxon>
        <taxon>Alphaproteobacteria</taxon>
        <taxon>Hyphomicrobiales</taxon>
        <taxon>Methylobacteriaceae</taxon>
        <taxon>Methylobacterium</taxon>
    </lineage>
</organism>
<dbReference type="InterPro" id="IPR003960">
    <property type="entry name" value="ATPase_AAA_CS"/>
</dbReference>
<dbReference type="RefSeq" id="WP_147082528.1">
    <property type="nucleotide sequence ID" value="NZ_BJZT01000060.1"/>
</dbReference>
<dbReference type="GO" id="GO:0005886">
    <property type="term" value="C:plasma membrane"/>
    <property type="evidence" value="ECO:0007669"/>
    <property type="project" value="TreeGrafter"/>
</dbReference>
<dbReference type="SMART" id="SM00382">
    <property type="entry name" value="AAA"/>
    <property type="match status" value="1"/>
</dbReference>
<dbReference type="PANTHER" id="PTHR23076">
    <property type="entry name" value="METALLOPROTEASE M41 FTSH"/>
    <property type="match status" value="1"/>
</dbReference>
<dbReference type="GO" id="GO:0004176">
    <property type="term" value="F:ATP-dependent peptidase activity"/>
    <property type="evidence" value="ECO:0007669"/>
    <property type="project" value="InterPro"/>
</dbReference>
<dbReference type="EMBL" id="BJZT01000060">
    <property type="protein sequence ID" value="GEP01852.1"/>
    <property type="molecule type" value="Genomic_DNA"/>
</dbReference>
<dbReference type="OrthoDB" id="9809379at2"/>
<dbReference type="Gene3D" id="3.40.50.300">
    <property type="entry name" value="P-loop containing nucleotide triphosphate hydrolases"/>
    <property type="match status" value="1"/>
</dbReference>
<dbReference type="InterPro" id="IPR000642">
    <property type="entry name" value="Peptidase_M41"/>
</dbReference>
<feature type="domain" description="AAA+ ATPase" evidence="3">
    <location>
        <begin position="285"/>
        <end position="429"/>
    </location>
</feature>
<reference evidence="4 5" key="1">
    <citation type="submission" date="2019-07" db="EMBL/GenBank/DDBJ databases">
        <title>Whole genome shotgun sequence of Methylobacterium haplocladii NBRC 107714.</title>
        <authorList>
            <person name="Hosoyama A."/>
            <person name="Uohara A."/>
            <person name="Ohji S."/>
            <person name="Ichikawa N."/>
        </authorList>
    </citation>
    <scope>NUCLEOTIDE SEQUENCE [LARGE SCALE GENOMIC DNA]</scope>
    <source>
        <strain evidence="4 5">NBRC 107714</strain>
    </source>
</reference>
<keyword evidence="1" id="KW-0547">Nucleotide-binding</keyword>
<evidence type="ECO:0000256" key="2">
    <source>
        <dbReference type="SAM" id="MobiDB-lite"/>
    </source>
</evidence>
<feature type="compositionally biased region" description="Acidic residues" evidence="2">
    <location>
        <begin position="35"/>
        <end position="44"/>
    </location>
</feature>
<dbReference type="Gene3D" id="1.20.58.760">
    <property type="entry name" value="Peptidase M41"/>
    <property type="match status" value="1"/>
</dbReference>
<feature type="compositionally biased region" description="Low complexity" evidence="2">
    <location>
        <begin position="14"/>
        <end position="34"/>
    </location>
</feature>
<sequence length="701" mass="73082">MSGSTHPTNPPATPATDDPTPAAGAPDTAAPTQAPEDELPDFDLDSVFSQVGSPPRDRRGPLARMRASRLPGLDLVVLVAAEAALPRALLKDLAAGRPVAVVITVPSAAWFRPLSHLIDRLSDRRASVVEAPARPKPGPSGAELEGLSALANGRPVVGIGANPDALPALLVAAADHRVTLPPPDAAVMAEAIRRWCPRGPRITLAPEALAGLDLADFAAALRPRSTPAACRGRLERASRARLGPKAGPMPPPLADLAVTGPALAYARGLVADIARVRAGRLPASALEGCVFYGPPGTGKTLLARCIAAEAGVPFVATSVGEWFSTTNGFLDGVIRGIDAFCDALLQAARADGTAIGFLDELDALPDRATLSSRGRDWWTPVVNHALLRIQALREAGVVLLAATNLLDRIDAALLRPGRFDRSHWVGPPDEAARVVILRGHLGPDLPQADLVPAARLAGQATGAVLAGHVKAARARARAADRALALDDLLAVIVPPDPRPPAQQRQVALHEAAHAVIAHRLGLPVIEVSTRESGAAAGMTVIGETDPMPDLKALEGRIVGLLAGRAADLELGAGAHAGAQSDLRAATRLCCAIEASFGLAQQLRHRAEPEACEALLRTDPALAARTEARMSRLMHRARTAVRADRAAIEATAQALLRQRCLSGSEVAAIADAHPPTRRCAERPRRTRSPNRALARSAGPGRP</sequence>
<dbReference type="Proteomes" id="UP000321258">
    <property type="component" value="Unassembled WGS sequence"/>
</dbReference>
<dbReference type="GO" id="GO:0016887">
    <property type="term" value="F:ATP hydrolysis activity"/>
    <property type="evidence" value="ECO:0007669"/>
    <property type="project" value="InterPro"/>
</dbReference>
<protein>
    <recommendedName>
        <fullName evidence="3">AAA+ ATPase domain-containing protein</fullName>
    </recommendedName>
</protein>
<keyword evidence="1" id="KW-0067">ATP-binding</keyword>
<dbReference type="InterPro" id="IPR003593">
    <property type="entry name" value="AAA+_ATPase"/>
</dbReference>
<dbReference type="GO" id="GO:0006508">
    <property type="term" value="P:proteolysis"/>
    <property type="evidence" value="ECO:0007669"/>
    <property type="project" value="InterPro"/>
</dbReference>
<comment type="caution">
    <text evidence="4">The sequence shown here is derived from an EMBL/GenBank/DDBJ whole genome shotgun (WGS) entry which is preliminary data.</text>
</comment>
<feature type="region of interest" description="Disordered" evidence="2">
    <location>
        <begin position="671"/>
        <end position="701"/>
    </location>
</feature>
<dbReference type="Pfam" id="PF00004">
    <property type="entry name" value="AAA"/>
    <property type="match status" value="1"/>
</dbReference>
<comment type="similarity">
    <text evidence="1">Belongs to the AAA ATPase family.</text>
</comment>
<name>A0A512IVW0_9HYPH</name>
<dbReference type="CDD" id="cd19481">
    <property type="entry name" value="RecA-like_protease"/>
    <property type="match status" value="1"/>
</dbReference>
<dbReference type="GO" id="GO:0030163">
    <property type="term" value="P:protein catabolic process"/>
    <property type="evidence" value="ECO:0007669"/>
    <property type="project" value="TreeGrafter"/>
</dbReference>
<dbReference type="Gene3D" id="1.10.8.60">
    <property type="match status" value="1"/>
</dbReference>
<dbReference type="PANTHER" id="PTHR23076:SF97">
    <property type="entry name" value="ATP-DEPENDENT ZINC METALLOPROTEASE YME1L1"/>
    <property type="match status" value="1"/>
</dbReference>
<dbReference type="InterPro" id="IPR037219">
    <property type="entry name" value="Peptidase_M41-like"/>
</dbReference>
<proteinExistence type="inferred from homology"/>
<evidence type="ECO:0000313" key="5">
    <source>
        <dbReference type="Proteomes" id="UP000321258"/>
    </source>
</evidence>
<evidence type="ECO:0000313" key="4">
    <source>
        <dbReference type="EMBL" id="GEP01852.1"/>
    </source>
</evidence>
<evidence type="ECO:0000256" key="1">
    <source>
        <dbReference type="RuleBase" id="RU003651"/>
    </source>
</evidence>